<keyword evidence="6" id="KW-1133">Transmembrane helix</keyword>
<evidence type="ECO:0000256" key="5">
    <source>
        <dbReference type="SAM" id="MobiDB-lite"/>
    </source>
</evidence>
<evidence type="ECO:0000256" key="4">
    <source>
        <dbReference type="ARBA" id="ARBA00022803"/>
    </source>
</evidence>
<dbReference type="AlphaFoldDB" id="A0A9K3M6X6"/>
<dbReference type="InterPro" id="IPR011716">
    <property type="entry name" value="TPR-3"/>
</dbReference>
<evidence type="ECO:0000313" key="8">
    <source>
        <dbReference type="EMBL" id="KAG7374870.1"/>
    </source>
</evidence>
<dbReference type="EMBL" id="JAGRRH010000001">
    <property type="protein sequence ID" value="KAG7374870.1"/>
    <property type="molecule type" value="Genomic_DNA"/>
</dbReference>
<dbReference type="Proteomes" id="UP000693970">
    <property type="component" value="Unassembled WGS sequence"/>
</dbReference>
<keyword evidence="2 8" id="KW-0808">Transferase</keyword>
<keyword evidence="3" id="KW-0677">Repeat</keyword>
<dbReference type="OrthoDB" id="421121at2759"/>
<keyword evidence="6" id="KW-0812">Transmembrane</keyword>
<evidence type="ECO:0000256" key="2">
    <source>
        <dbReference type="ARBA" id="ARBA00022679"/>
    </source>
</evidence>
<dbReference type="PANTHER" id="PTHR44366:SF1">
    <property type="entry name" value="UDP-N-ACETYLGLUCOSAMINE--PEPTIDE N-ACETYLGLUCOSAMINYLTRANSFERASE 110 KDA SUBUNIT"/>
    <property type="match status" value="1"/>
</dbReference>
<organism evidence="8 9">
    <name type="scientific">Nitzschia inconspicua</name>
    <dbReference type="NCBI Taxonomy" id="303405"/>
    <lineage>
        <taxon>Eukaryota</taxon>
        <taxon>Sar</taxon>
        <taxon>Stramenopiles</taxon>
        <taxon>Ochrophyta</taxon>
        <taxon>Bacillariophyta</taxon>
        <taxon>Bacillariophyceae</taxon>
        <taxon>Bacillariophycidae</taxon>
        <taxon>Bacillariales</taxon>
        <taxon>Bacillariaceae</taxon>
        <taxon>Nitzschia</taxon>
    </lineage>
</organism>
<evidence type="ECO:0000259" key="7">
    <source>
        <dbReference type="Pfam" id="PF13844"/>
    </source>
</evidence>
<keyword evidence="9" id="KW-1185">Reference proteome</keyword>
<feature type="domain" description="O-GlcNAc transferase C-terminal" evidence="7">
    <location>
        <begin position="584"/>
        <end position="635"/>
    </location>
</feature>
<comment type="caution">
    <text evidence="8">The sequence shown here is derived from an EMBL/GenBank/DDBJ whole genome shotgun (WGS) entry which is preliminary data.</text>
</comment>
<dbReference type="InterPro" id="IPR019734">
    <property type="entry name" value="TPR_rpt"/>
</dbReference>
<dbReference type="GO" id="GO:0006493">
    <property type="term" value="P:protein O-linked glycosylation"/>
    <property type="evidence" value="ECO:0007669"/>
    <property type="project" value="InterPro"/>
</dbReference>
<name>A0A9K3M6X6_9STRA</name>
<feature type="domain" description="O-GlcNAc transferase C-terminal" evidence="7">
    <location>
        <begin position="363"/>
        <end position="543"/>
    </location>
</feature>
<keyword evidence="6" id="KW-0472">Membrane</keyword>
<keyword evidence="4" id="KW-0802">TPR repeat</keyword>
<dbReference type="GO" id="GO:0097363">
    <property type="term" value="F:protein O-acetylglucosaminyltransferase activity"/>
    <property type="evidence" value="ECO:0007669"/>
    <property type="project" value="TreeGrafter"/>
</dbReference>
<dbReference type="PANTHER" id="PTHR44366">
    <property type="entry name" value="UDP-N-ACETYLGLUCOSAMINE--PEPTIDE N-ACETYLGLUCOSAMINYLTRANSFERASE 110 KDA SUBUNIT"/>
    <property type="match status" value="1"/>
</dbReference>
<feature type="compositionally biased region" description="Low complexity" evidence="5">
    <location>
        <begin position="1"/>
        <end position="16"/>
    </location>
</feature>
<feature type="domain" description="O-GlcNAc transferase C-terminal" evidence="7">
    <location>
        <begin position="680"/>
        <end position="771"/>
    </location>
</feature>
<reference evidence="8" key="2">
    <citation type="submission" date="2021-04" db="EMBL/GenBank/DDBJ databases">
        <authorList>
            <person name="Podell S."/>
        </authorList>
    </citation>
    <scope>NUCLEOTIDE SEQUENCE</scope>
    <source>
        <strain evidence="8">Hildebrandi</strain>
    </source>
</reference>
<evidence type="ECO:0000256" key="6">
    <source>
        <dbReference type="SAM" id="Phobius"/>
    </source>
</evidence>
<proteinExistence type="predicted"/>
<feature type="region of interest" description="Disordered" evidence="5">
    <location>
        <begin position="179"/>
        <end position="215"/>
    </location>
</feature>
<protein>
    <submittedName>
        <fullName evidence="8">Glycosyl transferase family 41 protein</fullName>
    </submittedName>
</protein>
<dbReference type="Pfam" id="PF13844">
    <property type="entry name" value="Glyco_transf_41"/>
    <property type="match status" value="3"/>
</dbReference>
<feature type="compositionally biased region" description="Polar residues" evidence="5">
    <location>
        <begin position="199"/>
        <end position="213"/>
    </location>
</feature>
<feature type="region of interest" description="Disordered" evidence="5">
    <location>
        <begin position="1"/>
        <end position="27"/>
    </location>
</feature>
<accession>A0A9K3M6X6</accession>
<dbReference type="InterPro" id="IPR037919">
    <property type="entry name" value="OGT"/>
</dbReference>
<dbReference type="SMART" id="SM00028">
    <property type="entry name" value="TPR"/>
    <property type="match status" value="3"/>
</dbReference>
<evidence type="ECO:0000313" key="9">
    <source>
        <dbReference type="Proteomes" id="UP000693970"/>
    </source>
</evidence>
<dbReference type="InterPro" id="IPR029489">
    <property type="entry name" value="OGT/SEC/SPY_C"/>
</dbReference>
<dbReference type="Pfam" id="PF07720">
    <property type="entry name" value="TPR_3"/>
    <property type="match status" value="1"/>
</dbReference>
<gene>
    <name evidence="8" type="ORF">IV203_013965</name>
</gene>
<comment type="pathway">
    <text evidence="1">Protein modification; protein glycosylation.</text>
</comment>
<evidence type="ECO:0000256" key="3">
    <source>
        <dbReference type="ARBA" id="ARBA00022737"/>
    </source>
</evidence>
<feature type="transmembrane region" description="Helical" evidence="6">
    <location>
        <begin position="36"/>
        <end position="62"/>
    </location>
</feature>
<evidence type="ECO:0000256" key="1">
    <source>
        <dbReference type="ARBA" id="ARBA00004922"/>
    </source>
</evidence>
<reference evidence="8" key="1">
    <citation type="journal article" date="2021" name="Sci. Rep.">
        <title>Diploid genomic architecture of Nitzschia inconspicua, an elite biomass production diatom.</title>
        <authorList>
            <person name="Oliver A."/>
            <person name="Podell S."/>
            <person name="Pinowska A."/>
            <person name="Traller J.C."/>
            <person name="Smith S.R."/>
            <person name="McClure R."/>
            <person name="Beliaev A."/>
            <person name="Bohutskyi P."/>
            <person name="Hill E.A."/>
            <person name="Rabines A."/>
            <person name="Zheng H."/>
            <person name="Allen L.Z."/>
            <person name="Kuo A."/>
            <person name="Grigoriev I.V."/>
            <person name="Allen A.E."/>
            <person name="Hazlebeck D."/>
            <person name="Allen E.E."/>
        </authorList>
    </citation>
    <scope>NUCLEOTIDE SEQUENCE</scope>
    <source>
        <strain evidence="8">Hildebrandi</strain>
    </source>
</reference>
<sequence>MKVPSCRQLHGQQRQQQGRRQRCRSTTSSSSSSFRLVTMILSLLFTTTSLLLGVTLFCVVPIQADSVFSLTTDGPESLLQGKKLYEEGEYDRAALYFWRAVLLQSSSPSQYTVEEAYQGFMGCFAVQDLMVDGFLFIAKESMQRKQKEMALQYIDQALLLEPDNKEALFLKERFETGGAMGSGQHVPPIKKRKERDNKFQPQWGTPEASNPLMNKSPEDLYEYGATLFSRKNYEHAADVFELSCKRSDYTLGPACANAVYCRMMIMDWGFNGTGFDADMARLEELTENEALKWRRGDLVNFSWQRATSVHPHMMLGYPLPPILKRYVSESVAWMDELMARVTDQGNAVNPLPEDLPFDPQSEREKYIQEASQPGFKLRVGFVGSGFNSKAVLFLSQDIFRFYDRNKIEMHIFSLGPPDNDNFIKIGMGGVDWRKRVAEQVDQFHDIEEIKMDHIALARFIHDQGIHILIEWDGYARQGERAQGLMTLRPCPLQILHQEFLGTSGGTYVDYIVTDKVVSPPHLAHLYTEKFLYLPNHFFSKGHAVQKEVKKPTYDYLPASNPYKIGTGSPQENACLSTSPHKPKFVFCNFNKFLKNSPDTVRSWIRILREVPDSMLCLLENPKSGVSYLKRFIHEAAGTPKLQDDGSGRNKVPSFEPKDGDSLVQRIGFLPWERNPFDHQARNQDFCNLMLDSWPYNGHTVAQDALYGGVPIVTRSDGDDMSSRVTTSANIVLGLEELNAYEGPRQYEDIAIELGTNPSKYNMVRRKLIDTALQKNPMHPYWDAARYVRNLETGLIMAWERFLSGQPADLIEVVESEETARGTYEDFLQQNPSDRIRHDEL</sequence>